<name>A0A8S8ZFF1_SORMA</name>
<dbReference type="AlphaFoldDB" id="A0A8S8ZFF1"/>
<feature type="domain" description="Ecp2 effector protein-like" evidence="1">
    <location>
        <begin position="133"/>
        <end position="235"/>
    </location>
</feature>
<dbReference type="Pfam" id="PF14856">
    <property type="entry name" value="Hce2"/>
    <property type="match status" value="1"/>
</dbReference>
<dbReference type="Proteomes" id="UP000433876">
    <property type="component" value="Unassembled WGS sequence"/>
</dbReference>
<evidence type="ECO:0000259" key="1">
    <source>
        <dbReference type="Pfam" id="PF14856"/>
    </source>
</evidence>
<dbReference type="EMBL" id="NMPR01000232">
    <property type="protein sequence ID" value="KAA8627828.1"/>
    <property type="molecule type" value="Genomic_DNA"/>
</dbReference>
<dbReference type="VEuPathDB" id="FungiDB:SMAC_07725"/>
<organism evidence="2 3">
    <name type="scientific">Sordaria macrospora</name>
    <dbReference type="NCBI Taxonomy" id="5147"/>
    <lineage>
        <taxon>Eukaryota</taxon>
        <taxon>Fungi</taxon>
        <taxon>Dikarya</taxon>
        <taxon>Ascomycota</taxon>
        <taxon>Pezizomycotina</taxon>
        <taxon>Sordariomycetes</taxon>
        <taxon>Sordariomycetidae</taxon>
        <taxon>Sordariales</taxon>
        <taxon>Sordariaceae</taxon>
        <taxon>Sordaria</taxon>
    </lineage>
</organism>
<gene>
    <name evidence="2" type="ORF">SMACR_07725</name>
</gene>
<proteinExistence type="predicted"/>
<dbReference type="InterPro" id="IPR029226">
    <property type="entry name" value="Ecp2-like"/>
</dbReference>
<reference evidence="2 3" key="1">
    <citation type="submission" date="2017-07" db="EMBL/GenBank/DDBJ databases">
        <title>Genome sequence of the Sordaria macrospora wild type strain R19027.</title>
        <authorList>
            <person name="Nowrousian M."/>
            <person name="Teichert I."/>
            <person name="Kueck U."/>
        </authorList>
    </citation>
    <scope>NUCLEOTIDE SEQUENCE [LARGE SCALE GENOMIC DNA]</scope>
    <source>
        <strain evidence="2 3">R19027</strain>
        <tissue evidence="2">Mycelium</tissue>
    </source>
</reference>
<protein>
    <recommendedName>
        <fullName evidence="1">Ecp2 effector protein-like domain-containing protein</fullName>
    </recommendedName>
</protein>
<comment type="caution">
    <text evidence="2">The sequence shown here is derived from an EMBL/GenBank/DDBJ whole genome shotgun (WGS) entry which is preliminary data.</text>
</comment>
<evidence type="ECO:0000313" key="3">
    <source>
        <dbReference type="Proteomes" id="UP000433876"/>
    </source>
</evidence>
<evidence type="ECO:0000313" key="2">
    <source>
        <dbReference type="EMBL" id="KAA8627828.1"/>
    </source>
</evidence>
<accession>A0A8S8ZFF1</accession>
<sequence length="253" mass="26891">MRTPYKFVSCVAAILAAASGVTSLVLPTDGSSMSSSLYQAPDAIAKPTTLPVPRNIIATRDDDDVVSGGNTTLHNMNDGNSFWMAPLADDDDELPLPIPAPASNQPNNDTSLHVVPRYGPGASPGKNDPKKVYCADFKEITDETSDKSPLIADCLGIIPNIAPPEHGAHWKFMIGRTRSIVKNKSCVLAVSANHIGQKGSWMNVGNMDVISVIEELAAMREGKGDKMGGKTTAQCKIVVTAMPGEVEFSVFHT</sequence>